<evidence type="ECO:0000256" key="2">
    <source>
        <dbReference type="ARBA" id="ARBA00012652"/>
    </source>
</evidence>
<dbReference type="Gene3D" id="2.60.420.10">
    <property type="entry name" value="Maltose phosphorylase, domain 3"/>
    <property type="match status" value="1"/>
</dbReference>
<dbReference type="PANTHER" id="PTHR33307">
    <property type="entry name" value="ALPHA-RHAMNOSIDASE (EUROFUNG)"/>
    <property type="match status" value="1"/>
</dbReference>
<dbReference type="InterPro" id="IPR008928">
    <property type="entry name" value="6-hairpin_glycosidase_sf"/>
</dbReference>
<protein>
    <recommendedName>
        <fullName evidence="2">alpha-L-rhamnosidase</fullName>
        <ecNumber evidence="2">3.2.1.40</ecNumber>
    </recommendedName>
</protein>
<dbReference type="Proteomes" id="UP000240228">
    <property type="component" value="Unassembled WGS sequence"/>
</dbReference>
<dbReference type="SUPFAM" id="SSF48208">
    <property type="entry name" value="Six-hairpin glycosidases"/>
    <property type="match status" value="1"/>
</dbReference>
<evidence type="ECO:0000313" key="5">
    <source>
        <dbReference type="Proteomes" id="UP000240228"/>
    </source>
</evidence>
<name>A0A2T3G7M1_9BIFI</name>
<evidence type="ECO:0000256" key="1">
    <source>
        <dbReference type="ARBA" id="ARBA00001445"/>
    </source>
</evidence>
<sequence>MLLINDRRAPVDLEPGCVPVLRWRDDDAVTAASDSVHGGDPVAYQIVVDETPADAAAGRGAIWASWNQSAASPESPDIWTDGDAWGGVALDGLDTGPSRRYWASLRWRYADGTHGAWAEPVMFGTGAGRTWRATPIWGPDPDDFGNASGWAFLRGALSLPNKPIRWATLNATAASTRPARQFVYRMWVNGTFVGVGPAFPIGDETRYDGYDVTGLLRSGSDNAIGVIAYTMDDRRFLAQLDVCYEDGAIEHYGTGDAGDMTAENAPRAMTWHALPEPWGVYPPSASIGTQYFEAPAENLNADRFPRGFSGPDFDDSAWAPAQVKSAFERLEATPTDTMIAADVHPAMLRCVTRALDADDTAPRLVGVVADFGAGYMGGIRLDLDPREPIDVTIRYGETLNVDGSVRYHLSAGNVYEEHWHVTPGSGPLETWGLRVFRYVEIDVAQPPAQPSSWDVPTPTGLDERAAAIGRIMSRGIGPDGAISAIALVYPSVAGHPGPLAYPGAFHSSDPALDNIWRLSAHTIEAFNGNIYADSWTRERAPYEADTWIQQRAHLALDAAPSLAEYTIDWLAANRTWPTEWPLYLILAAHDAWMYSGSTEFVERLYDRLVALLPERYVDDESGFVVKEPGESSHMDGDLVDWPPSERDGFVFGEVNTVVNALASQAYADMAELAGVLGRESDASRFARVAARMRSAIHERLYDADLGAYRDGLNVLNGPVHVLQPIDHASLHASAFVLAFAEVPQSQVDRVAAFLRGRGMACSVYAAAAYLLGLYRNGFGADATAMIADPRTTHSWAYMLVQDAGGVMEAWDIARKPNTTYSHPWGASPAFLLSEGLMGVRPLEPGYRRFEVAPQPWVGKKGGAGGDAAAGMGATDVIREASVVVPTPAGDISVSYRVLAGESSASSACLDGESAAHANDQSGAQGHDGLRVPEEVVHCVSPAPVLELDLTVPSRTRADVVLPTASYRDLGPGHHHLIG</sequence>
<dbReference type="InterPro" id="IPR035396">
    <property type="entry name" value="Bac_rhamnosid6H"/>
</dbReference>
<dbReference type="GO" id="GO:0005975">
    <property type="term" value="P:carbohydrate metabolic process"/>
    <property type="evidence" value="ECO:0007669"/>
    <property type="project" value="InterPro"/>
</dbReference>
<keyword evidence="5" id="KW-1185">Reference proteome</keyword>
<dbReference type="Gene3D" id="2.60.120.260">
    <property type="entry name" value="Galactose-binding domain-like"/>
    <property type="match status" value="2"/>
</dbReference>
<gene>
    <name evidence="4" type="ORF">CPA40_10975</name>
</gene>
<dbReference type="Gene3D" id="1.50.10.10">
    <property type="match status" value="1"/>
</dbReference>
<dbReference type="RefSeq" id="WP_107044931.1">
    <property type="nucleotide sequence ID" value="NZ_NWTX01000036.1"/>
</dbReference>
<comment type="catalytic activity">
    <reaction evidence="1">
        <text>Hydrolysis of terminal non-reducing alpha-L-rhamnose residues in alpha-L-rhamnosides.</text>
        <dbReference type="EC" id="3.2.1.40"/>
    </reaction>
</comment>
<feature type="domain" description="Alpha-L-rhamnosidase six-hairpin glycosidase" evidence="3">
    <location>
        <begin position="503"/>
        <end position="829"/>
    </location>
</feature>
<accession>A0A2T3G7M1</accession>
<evidence type="ECO:0000313" key="4">
    <source>
        <dbReference type="EMBL" id="PST45452.1"/>
    </source>
</evidence>
<dbReference type="Pfam" id="PF17389">
    <property type="entry name" value="Bac_rhamnosid6H"/>
    <property type="match status" value="1"/>
</dbReference>
<proteinExistence type="predicted"/>
<dbReference type="InterPro" id="IPR016007">
    <property type="entry name" value="Alpha_rhamnosid"/>
</dbReference>
<reference evidence="4 5" key="2">
    <citation type="submission" date="2018-03" db="EMBL/GenBank/DDBJ databases">
        <title>The comparative genomics of Bifidobacterium callitrichos reflects dietary carbohydrate utilization within the common marmoset gut.</title>
        <authorList>
            <person name="Rani A."/>
        </authorList>
    </citation>
    <scope>NUCLEOTIDE SEQUENCE [LARGE SCALE GENOMIC DNA]</scope>
    <source>
        <strain evidence="4 5">UMA51805</strain>
    </source>
</reference>
<dbReference type="GO" id="GO:0030596">
    <property type="term" value="F:alpha-L-rhamnosidase activity"/>
    <property type="evidence" value="ECO:0007669"/>
    <property type="project" value="UniProtKB-EC"/>
</dbReference>
<evidence type="ECO:0000259" key="3">
    <source>
        <dbReference type="Pfam" id="PF17389"/>
    </source>
</evidence>
<dbReference type="PANTHER" id="PTHR33307:SF6">
    <property type="entry name" value="ALPHA-RHAMNOSIDASE (EUROFUNG)-RELATED"/>
    <property type="match status" value="1"/>
</dbReference>
<comment type="caution">
    <text evidence="4">The sequence shown here is derived from an EMBL/GenBank/DDBJ whole genome shotgun (WGS) entry which is preliminary data.</text>
</comment>
<reference evidence="5" key="1">
    <citation type="submission" date="2017-09" db="EMBL/GenBank/DDBJ databases">
        <authorList>
            <person name="Sela D.A."/>
            <person name="Albert K."/>
        </authorList>
    </citation>
    <scope>NUCLEOTIDE SEQUENCE [LARGE SCALE GENOMIC DNA]</scope>
    <source>
        <strain evidence="5">UMA51805</strain>
    </source>
</reference>
<dbReference type="EC" id="3.2.1.40" evidence="2"/>
<dbReference type="InterPro" id="IPR012341">
    <property type="entry name" value="6hp_glycosidase-like_sf"/>
</dbReference>
<dbReference type="AlphaFoldDB" id="A0A2T3G7M1"/>
<organism evidence="4 5">
    <name type="scientific">Bifidobacterium callitrichos</name>
    <dbReference type="NCBI Taxonomy" id="762209"/>
    <lineage>
        <taxon>Bacteria</taxon>
        <taxon>Bacillati</taxon>
        <taxon>Actinomycetota</taxon>
        <taxon>Actinomycetes</taxon>
        <taxon>Bifidobacteriales</taxon>
        <taxon>Bifidobacteriaceae</taxon>
        <taxon>Bifidobacterium</taxon>
    </lineage>
</organism>
<dbReference type="EMBL" id="NWTX01000036">
    <property type="protein sequence ID" value="PST45452.1"/>
    <property type="molecule type" value="Genomic_DNA"/>
</dbReference>